<evidence type="ECO:0000313" key="1">
    <source>
        <dbReference type="EMBL" id="QHS91405.1"/>
    </source>
</evidence>
<accession>A0A6C0BGD6</accession>
<dbReference type="EMBL" id="MN739160">
    <property type="protein sequence ID" value="QHS91405.1"/>
    <property type="molecule type" value="Genomic_DNA"/>
</dbReference>
<sequence>MTSVHKILRQRDQATSILSSIDVENPQNSFWYLVPTSGNYIGNYPPGYMLRVPSSQIPPGALTRDMGKTIKASAKSRNGSTPGFFRAVQLITPDAVSATRKTTFGVYGNAPRSLRPGNIGDMGYRTYYIPIVVNETIGSISVRDEPTDSIIVLPILPISPYPPLGGQM</sequence>
<protein>
    <submittedName>
        <fullName evidence="1">Uncharacterized protein</fullName>
    </submittedName>
</protein>
<name>A0A6C0BGD6_9ZZZZ</name>
<organism evidence="1">
    <name type="scientific">viral metagenome</name>
    <dbReference type="NCBI Taxonomy" id="1070528"/>
    <lineage>
        <taxon>unclassified sequences</taxon>
        <taxon>metagenomes</taxon>
        <taxon>organismal metagenomes</taxon>
    </lineage>
</organism>
<proteinExistence type="predicted"/>
<reference evidence="1" key="1">
    <citation type="journal article" date="2020" name="Nature">
        <title>Giant virus diversity and host interactions through global metagenomics.</title>
        <authorList>
            <person name="Schulz F."/>
            <person name="Roux S."/>
            <person name="Paez-Espino D."/>
            <person name="Jungbluth S."/>
            <person name="Walsh D.A."/>
            <person name="Denef V.J."/>
            <person name="McMahon K.D."/>
            <person name="Konstantinidis K.T."/>
            <person name="Eloe-Fadrosh E.A."/>
            <person name="Kyrpides N.C."/>
            <person name="Woyke T."/>
        </authorList>
    </citation>
    <scope>NUCLEOTIDE SEQUENCE</scope>
    <source>
        <strain evidence="1">GVMAG-M-3300013004-44</strain>
    </source>
</reference>
<dbReference type="AlphaFoldDB" id="A0A6C0BGD6"/>